<dbReference type="GO" id="GO:0000906">
    <property type="term" value="F:6,7-dimethyl-8-ribityllumazine synthase activity"/>
    <property type="evidence" value="ECO:0007669"/>
    <property type="project" value="UniProtKB-EC"/>
</dbReference>
<evidence type="ECO:0000256" key="1">
    <source>
        <dbReference type="ARBA" id="ARBA00004917"/>
    </source>
</evidence>
<dbReference type="EC" id="2.5.1.78" evidence="3"/>
<dbReference type="GO" id="GO:0005829">
    <property type="term" value="C:cytosol"/>
    <property type="evidence" value="ECO:0007669"/>
    <property type="project" value="TreeGrafter"/>
</dbReference>
<comment type="catalytic activity">
    <reaction evidence="6">
        <text>(2S)-2-hydroxy-3-oxobutyl phosphate + 5-amino-6-(D-ribitylamino)uracil = 6,7-dimethyl-8-(1-D-ribityl)lumazine + phosphate + 2 H2O + H(+)</text>
        <dbReference type="Rhea" id="RHEA:26152"/>
        <dbReference type="ChEBI" id="CHEBI:15377"/>
        <dbReference type="ChEBI" id="CHEBI:15378"/>
        <dbReference type="ChEBI" id="CHEBI:15934"/>
        <dbReference type="ChEBI" id="CHEBI:43474"/>
        <dbReference type="ChEBI" id="CHEBI:58201"/>
        <dbReference type="ChEBI" id="CHEBI:58830"/>
        <dbReference type="EC" id="2.5.1.78"/>
    </reaction>
</comment>
<evidence type="ECO:0000313" key="7">
    <source>
        <dbReference type="EMBL" id="SVA97510.1"/>
    </source>
</evidence>
<organism evidence="7">
    <name type="scientific">marine metagenome</name>
    <dbReference type="NCBI Taxonomy" id="408172"/>
    <lineage>
        <taxon>unclassified sequences</taxon>
        <taxon>metagenomes</taxon>
        <taxon>ecological metagenomes</taxon>
    </lineage>
</organism>
<evidence type="ECO:0000256" key="2">
    <source>
        <dbReference type="ARBA" id="ARBA00007424"/>
    </source>
</evidence>
<dbReference type="GO" id="GO:0009231">
    <property type="term" value="P:riboflavin biosynthetic process"/>
    <property type="evidence" value="ECO:0007669"/>
    <property type="project" value="UniProtKB-UniPathway"/>
</dbReference>
<dbReference type="HAMAP" id="MF_00178">
    <property type="entry name" value="Lumazine_synth"/>
    <property type="match status" value="1"/>
</dbReference>
<dbReference type="PANTHER" id="PTHR21058">
    <property type="entry name" value="6,7-DIMETHYL-8-RIBITYLLUMAZINE SYNTHASE DMRL SYNTHASE LUMAZINE SYNTHASE"/>
    <property type="match status" value="1"/>
</dbReference>
<sequence>MSEFLENGDLGPKAAEGFRFAVVVSRFNADITEALFEGVQTTLTAHGASSSNISVYEVPGSFELPMTVARLSDERFDAIICLAAIIKGETPHFDYLSSSVAHGIQEVAVHSGTPAIWGVLTCEQREHAVARAGGNKGNKGTEAAIAAIKMAKLFSLIPERHPETASSIDLSRK</sequence>
<gene>
    <name evidence="7" type="ORF">METZ01_LOCUS150364</name>
</gene>
<dbReference type="GO" id="GO:0009349">
    <property type="term" value="C:riboflavin synthase complex"/>
    <property type="evidence" value="ECO:0007669"/>
    <property type="project" value="InterPro"/>
</dbReference>
<dbReference type="EMBL" id="UINC01024244">
    <property type="protein sequence ID" value="SVA97510.1"/>
    <property type="molecule type" value="Genomic_DNA"/>
</dbReference>
<keyword evidence="5" id="KW-0808">Transferase</keyword>
<dbReference type="Gene3D" id="3.40.50.960">
    <property type="entry name" value="Lumazine/riboflavin synthase"/>
    <property type="match status" value="1"/>
</dbReference>
<reference evidence="7" key="1">
    <citation type="submission" date="2018-05" db="EMBL/GenBank/DDBJ databases">
        <authorList>
            <person name="Lanie J.A."/>
            <person name="Ng W.-L."/>
            <person name="Kazmierczak K.M."/>
            <person name="Andrzejewski T.M."/>
            <person name="Davidsen T.M."/>
            <person name="Wayne K.J."/>
            <person name="Tettelin H."/>
            <person name="Glass J.I."/>
            <person name="Rusch D."/>
            <person name="Podicherti R."/>
            <person name="Tsui H.-C.T."/>
            <person name="Winkler M.E."/>
        </authorList>
    </citation>
    <scope>NUCLEOTIDE SEQUENCE</scope>
</reference>
<evidence type="ECO:0000256" key="3">
    <source>
        <dbReference type="ARBA" id="ARBA00012664"/>
    </source>
</evidence>
<dbReference type="InterPro" id="IPR036467">
    <property type="entry name" value="LS/RS_sf"/>
</dbReference>
<dbReference type="NCBIfam" id="TIGR00114">
    <property type="entry name" value="lumazine-synth"/>
    <property type="match status" value="1"/>
</dbReference>
<evidence type="ECO:0000256" key="4">
    <source>
        <dbReference type="ARBA" id="ARBA00022619"/>
    </source>
</evidence>
<dbReference type="InterPro" id="IPR002180">
    <property type="entry name" value="LS/RS"/>
</dbReference>
<keyword evidence="4" id="KW-0686">Riboflavin biosynthesis</keyword>
<accession>A0A382A7P3</accession>
<comment type="similarity">
    <text evidence="2">Belongs to the DMRL synthase family.</text>
</comment>
<dbReference type="CDD" id="cd09209">
    <property type="entry name" value="Lumazine_synthase-I"/>
    <property type="match status" value="1"/>
</dbReference>
<dbReference type="UniPathway" id="UPA00275">
    <property type="reaction ID" value="UER00404"/>
</dbReference>
<protein>
    <recommendedName>
        <fullName evidence="3">6,7-dimethyl-8-ribityllumazine synthase</fullName>
        <ecNumber evidence="3">2.5.1.78</ecNumber>
    </recommendedName>
</protein>
<evidence type="ECO:0000256" key="5">
    <source>
        <dbReference type="ARBA" id="ARBA00022679"/>
    </source>
</evidence>
<dbReference type="AlphaFoldDB" id="A0A382A7P3"/>
<proteinExistence type="inferred from homology"/>
<evidence type="ECO:0000256" key="6">
    <source>
        <dbReference type="ARBA" id="ARBA00048785"/>
    </source>
</evidence>
<dbReference type="SUPFAM" id="SSF52121">
    <property type="entry name" value="Lumazine synthase"/>
    <property type="match status" value="1"/>
</dbReference>
<dbReference type="InterPro" id="IPR034964">
    <property type="entry name" value="LS"/>
</dbReference>
<dbReference type="PANTHER" id="PTHR21058:SF0">
    <property type="entry name" value="6,7-DIMETHYL-8-RIBITYLLUMAZINE SYNTHASE"/>
    <property type="match status" value="1"/>
</dbReference>
<name>A0A382A7P3_9ZZZZ</name>
<comment type="pathway">
    <text evidence="1">Cofactor biosynthesis; riboflavin biosynthesis; riboflavin from 2-hydroxy-3-oxobutyl phosphate and 5-amino-6-(D-ribitylamino)uracil: step 1/2.</text>
</comment>
<dbReference type="Pfam" id="PF00885">
    <property type="entry name" value="DMRL_synthase"/>
    <property type="match status" value="1"/>
</dbReference>